<evidence type="ECO:0000256" key="5">
    <source>
        <dbReference type="ARBA" id="ARBA00022989"/>
    </source>
</evidence>
<dbReference type="PANTHER" id="PTHR42718:SF46">
    <property type="entry name" value="BLR6921 PROTEIN"/>
    <property type="match status" value="1"/>
</dbReference>
<dbReference type="RefSeq" id="WP_354023855.1">
    <property type="nucleotide sequence ID" value="NZ_JBEPSJ010000001.1"/>
</dbReference>
<dbReference type="Gene3D" id="1.20.1720.10">
    <property type="entry name" value="Multidrug resistance protein D"/>
    <property type="match status" value="1"/>
</dbReference>
<evidence type="ECO:0000259" key="8">
    <source>
        <dbReference type="PROSITE" id="PS50850"/>
    </source>
</evidence>
<keyword evidence="4 7" id="KW-0812">Transmembrane</keyword>
<name>A0ABV2QKW5_9MICO</name>
<dbReference type="EMBL" id="JBEPSJ010000001">
    <property type="protein sequence ID" value="MET4581690.1"/>
    <property type="molecule type" value="Genomic_DNA"/>
</dbReference>
<evidence type="ECO:0000313" key="10">
    <source>
        <dbReference type="Proteomes" id="UP001549257"/>
    </source>
</evidence>
<dbReference type="PRINTS" id="PR01036">
    <property type="entry name" value="TCRTETB"/>
</dbReference>
<keyword evidence="6 7" id="KW-0472">Membrane</keyword>
<feature type="transmembrane region" description="Helical" evidence="7">
    <location>
        <begin position="408"/>
        <end position="427"/>
    </location>
</feature>
<feature type="transmembrane region" description="Helical" evidence="7">
    <location>
        <begin position="12"/>
        <end position="31"/>
    </location>
</feature>
<keyword evidence="10" id="KW-1185">Reference proteome</keyword>
<feature type="transmembrane region" description="Helical" evidence="7">
    <location>
        <begin position="229"/>
        <end position="250"/>
    </location>
</feature>
<feature type="transmembrane region" description="Helical" evidence="7">
    <location>
        <begin position="82"/>
        <end position="109"/>
    </location>
</feature>
<feature type="transmembrane region" description="Helical" evidence="7">
    <location>
        <begin position="362"/>
        <end position="387"/>
    </location>
</feature>
<dbReference type="CDD" id="cd17321">
    <property type="entry name" value="MFS_MMR_MDR_like"/>
    <property type="match status" value="1"/>
</dbReference>
<dbReference type="InterPro" id="IPR036259">
    <property type="entry name" value="MFS_trans_sf"/>
</dbReference>
<keyword evidence="2" id="KW-0813">Transport</keyword>
<proteinExistence type="predicted"/>
<accession>A0ABV2QKW5</accession>
<comment type="subcellular location">
    <subcellularLocation>
        <location evidence="1">Cell membrane</location>
        <topology evidence="1">Multi-pass membrane protein</topology>
    </subcellularLocation>
</comment>
<feature type="domain" description="Major facilitator superfamily (MFS) profile" evidence="8">
    <location>
        <begin position="16"/>
        <end position="459"/>
    </location>
</feature>
<evidence type="ECO:0000256" key="4">
    <source>
        <dbReference type="ARBA" id="ARBA00022692"/>
    </source>
</evidence>
<feature type="transmembrane region" description="Helical" evidence="7">
    <location>
        <begin position="203"/>
        <end position="223"/>
    </location>
</feature>
<feature type="transmembrane region" description="Helical" evidence="7">
    <location>
        <begin position="51"/>
        <end position="70"/>
    </location>
</feature>
<evidence type="ECO:0000256" key="6">
    <source>
        <dbReference type="ARBA" id="ARBA00023136"/>
    </source>
</evidence>
<dbReference type="Pfam" id="PF07690">
    <property type="entry name" value="MFS_1"/>
    <property type="match status" value="1"/>
</dbReference>
<dbReference type="PANTHER" id="PTHR42718">
    <property type="entry name" value="MAJOR FACILITATOR SUPERFAMILY MULTIDRUG TRANSPORTER MFSC"/>
    <property type="match status" value="1"/>
</dbReference>
<dbReference type="InterPro" id="IPR011701">
    <property type="entry name" value="MFS"/>
</dbReference>
<organism evidence="9 10">
    <name type="scientific">Conyzicola nivalis</name>
    <dbReference type="NCBI Taxonomy" id="1477021"/>
    <lineage>
        <taxon>Bacteria</taxon>
        <taxon>Bacillati</taxon>
        <taxon>Actinomycetota</taxon>
        <taxon>Actinomycetes</taxon>
        <taxon>Micrococcales</taxon>
        <taxon>Microbacteriaceae</taxon>
        <taxon>Conyzicola</taxon>
    </lineage>
</organism>
<evidence type="ECO:0000313" key="9">
    <source>
        <dbReference type="EMBL" id="MET4581690.1"/>
    </source>
</evidence>
<gene>
    <name evidence="9" type="ORF">ABIE21_001180</name>
</gene>
<feature type="transmembrane region" description="Helical" evidence="7">
    <location>
        <begin position="337"/>
        <end position="356"/>
    </location>
</feature>
<comment type="caution">
    <text evidence="9">The sequence shown here is derived from an EMBL/GenBank/DDBJ whole genome shotgun (WGS) entry which is preliminary data.</text>
</comment>
<feature type="transmembrane region" description="Helical" evidence="7">
    <location>
        <begin position="309"/>
        <end position="330"/>
    </location>
</feature>
<dbReference type="PROSITE" id="PS50850">
    <property type="entry name" value="MFS"/>
    <property type="match status" value="1"/>
</dbReference>
<dbReference type="Proteomes" id="UP001549257">
    <property type="component" value="Unassembled WGS sequence"/>
</dbReference>
<dbReference type="InterPro" id="IPR020846">
    <property type="entry name" value="MFS_dom"/>
</dbReference>
<feature type="transmembrane region" description="Helical" evidence="7">
    <location>
        <begin position="433"/>
        <end position="454"/>
    </location>
</feature>
<evidence type="ECO:0000256" key="3">
    <source>
        <dbReference type="ARBA" id="ARBA00022475"/>
    </source>
</evidence>
<feature type="transmembrane region" description="Helical" evidence="7">
    <location>
        <begin position="145"/>
        <end position="166"/>
    </location>
</feature>
<protein>
    <submittedName>
        <fullName evidence="9">MFS family permease</fullName>
    </submittedName>
</protein>
<evidence type="ECO:0000256" key="2">
    <source>
        <dbReference type="ARBA" id="ARBA00022448"/>
    </source>
</evidence>
<evidence type="ECO:0000256" key="7">
    <source>
        <dbReference type="SAM" id="Phobius"/>
    </source>
</evidence>
<keyword evidence="3" id="KW-1003">Cell membrane</keyword>
<keyword evidence="5 7" id="KW-1133">Transmembrane helix</keyword>
<feature type="transmembrane region" description="Helical" evidence="7">
    <location>
        <begin position="172"/>
        <end position="191"/>
    </location>
</feature>
<evidence type="ECO:0000256" key="1">
    <source>
        <dbReference type="ARBA" id="ARBA00004651"/>
    </source>
</evidence>
<feature type="transmembrane region" description="Helical" evidence="7">
    <location>
        <begin position="271"/>
        <end position="297"/>
    </location>
</feature>
<reference evidence="9 10" key="1">
    <citation type="submission" date="2024-06" db="EMBL/GenBank/DDBJ databases">
        <title>Sorghum-associated microbial communities from plants grown in Nebraska, USA.</title>
        <authorList>
            <person name="Schachtman D."/>
        </authorList>
    </citation>
    <scope>NUCLEOTIDE SEQUENCE [LARGE SCALE GENOMIC DNA]</scope>
    <source>
        <strain evidence="9 10">2857</strain>
    </source>
</reference>
<dbReference type="Gene3D" id="1.20.1250.20">
    <property type="entry name" value="MFS general substrate transporter like domains"/>
    <property type="match status" value="1"/>
</dbReference>
<sequence length="471" mass="49295">MSAQTGSRGQTSTVWLLLPLALAQFICSFAGSNMNVMLTDMSEDLDTTVQGIQLSITLFLLVMAALMIPFGKLTDQLGRKTCLVLGLAVYGVGAIVSAVSPGLGVLIVGNSILEGAGTALLIPPVYILVTMYWSGVAERARAFGMVSAAGGIGAATGPLIGGWIAATFSWRWAFGFQALIIVIILILTIRLKDPRPREPQRPYDVVGAVLSALGLIVFVIGILASDDNLLLAIGLMALGAGVIAVFFLWVRRLERRGREPLLSTSMFKNRVSNLGLITQNFQWLLLLGTSMLVASYLQVVRNYNAIETGVIFSAATVGILITSLGAGPLVRRFAQRSLIMVGFAIAGTGLLLLLIVSEVPGAWAFAPGLFAVGVGLGLMLTPSVNLVQSAFPEELQGDISGLSRSISNLGSSFGTAIVGTLLVLNATASANGYVSAMVPLLAIAAIGLVAAAFLPSAQKLTVRPEPVAREP</sequence>
<dbReference type="SUPFAM" id="SSF103473">
    <property type="entry name" value="MFS general substrate transporter"/>
    <property type="match status" value="1"/>
</dbReference>
<feature type="transmembrane region" description="Helical" evidence="7">
    <location>
        <begin position="115"/>
        <end position="133"/>
    </location>
</feature>